<evidence type="ECO:0000256" key="2">
    <source>
        <dbReference type="ARBA" id="ARBA00022692"/>
    </source>
</evidence>
<dbReference type="Proteomes" id="UP001515943">
    <property type="component" value="Unassembled WGS sequence"/>
</dbReference>
<evidence type="ECO:0000313" key="6">
    <source>
        <dbReference type="EMBL" id="NKE62006.1"/>
    </source>
</evidence>
<dbReference type="RefSeq" id="WP_167978651.1">
    <property type="nucleotide sequence ID" value="NZ_VSRL01000212.1"/>
</dbReference>
<comment type="subcellular location">
    <subcellularLocation>
        <location evidence="1">Membrane</location>
        <topology evidence="1">Multi-pass membrane protein</topology>
    </subcellularLocation>
</comment>
<reference evidence="6 7" key="1">
    <citation type="submission" date="2019-08" db="EMBL/GenBank/DDBJ databases">
        <title>Lentzea from Indian Himalayas.</title>
        <authorList>
            <person name="Mandal S."/>
            <person name="Mallick Gupta A."/>
            <person name="Maiti P.K."/>
            <person name="Sarkar J."/>
            <person name="Mandal S."/>
        </authorList>
    </citation>
    <scope>NUCLEOTIDE SEQUENCE [LARGE SCALE GENOMIC DNA]</scope>
    <source>
        <strain evidence="6 7">PSKA42</strain>
    </source>
</reference>
<feature type="transmembrane region" description="Helical" evidence="5">
    <location>
        <begin position="51"/>
        <end position="69"/>
    </location>
</feature>
<feature type="transmembrane region" description="Helical" evidence="5">
    <location>
        <begin position="76"/>
        <end position="96"/>
    </location>
</feature>
<organism evidence="6 7">
    <name type="scientific">Lentzea indica</name>
    <dbReference type="NCBI Taxonomy" id="2604800"/>
    <lineage>
        <taxon>Bacteria</taxon>
        <taxon>Bacillati</taxon>
        <taxon>Actinomycetota</taxon>
        <taxon>Actinomycetes</taxon>
        <taxon>Pseudonocardiales</taxon>
        <taxon>Pseudonocardiaceae</taxon>
        <taxon>Lentzea</taxon>
    </lineage>
</organism>
<dbReference type="InterPro" id="IPR032808">
    <property type="entry name" value="DoxX"/>
</dbReference>
<feature type="transmembrane region" description="Helical" evidence="5">
    <location>
        <begin position="102"/>
        <end position="119"/>
    </location>
</feature>
<accession>A0ABX1FTR1</accession>
<dbReference type="Pfam" id="PF13564">
    <property type="entry name" value="DoxX_2"/>
    <property type="match status" value="1"/>
</dbReference>
<comment type="caution">
    <text evidence="6">The sequence shown here is derived from an EMBL/GenBank/DDBJ whole genome shotgun (WGS) entry which is preliminary data.</text>
</comment>
<gene>
    <name evidence="6" type="ORF">FXN61_36715</name>
</gene>
<feature type="transmembrane region" description="Helical" evidence="5">
    <location>
        <begin position="12"/>
        <end position="35"/>
    </location>
</feature>
<evidence type="ECO:0000256" key="4">
    <source>
        <dbReference type="ARBA" id="ARBA00023136"/>
    </source>
</evidence>
<protein>
    <submittedName>
        <fullName evidence="6">DoxX family protein</fullName>
    </submittedName>
</protein>
<keyword evidence="7" id="KW-1185">Reference proteome</keyword>
<dbReference type="EMBL" id="VSRL01000212">
    <property type="protein sequence ID" value="NKE62006.1"/>
    <property type="molecule type" value="Genomic_DNA"/>
</dbReference>
<keyword evidence="3 5" id="KW-1133">Transmembrane helix</keyword>
<keyword evidence="4 5" id="KW-0472">Membrane</keyword>
<evidence type="ECO:0000313" key="7">
    <source>
        <dbReference type="Proteomes" id="UP001515943"/>
    </source>
</evidence>
<proteinExistence type="predicted"/>
<sequence>MSEQTSTAAKIGNIVVWILQIVLAVQFVMNGYALFTDQFVAKFDDIGFGQWFRYFTGVLEIAAAIGLVIPRICGIAALALAGIMGGAALTELFLVTNGGFKAATMPIIFVVWSLIIAIYRREQIFGLLSKITGRKS</sequence>
<name>A0ABX1FTR1_9PSEU</name>
<evidence type="ECO:0000256" key="3">
    <source>
        <dbReference type="ARBA" id="ARBA00022989"/>
    </source>
</evidence>
<keyword evidence="2 5" id="KW-0812">Transmembrane</keyword>
<evidence type="ECO:0000256" key="5">
    <source>
        <dbReference type="SAM" id="Phobius"/>
    </source>
</evidence>
<evidence type="ECO:0000256" key="1">
    <source>
        <dbReference type="ARBA" id="ARBA00004141"/>
    </source>
</evidence>